<dbReference type="AlphaFoldDB" id="A0A1H8JXY6"/>
<name>A0A1H8JXY6_9FIRM</name>
<dbReference type="STRING" id="215200.SAMN05216454_1199"/>
<proteinExistence type="predicted"/>
<keyword evidence="2" id="KW-1185">Reference proteome</keyword>
<protein>
    <submittedName>
        <fullName evidence="1">Uncharacterized protein</fullName>
    </submittedName>
</protein>
<dbReference type="Proteomes" id="UP000199512">
    <property type="component" value="Unassembled WGS sequence"/>
</dbReference>
<dbReference type="RefSeq" id="WP_091976023.1">
    <property type="nucleotide sequence ID" value="NZ_FODF01000019.1"/>
</dbReference>
<sequence length="311" mass="33771">MKLLTNLEMNKNQIVDAVLQSLAIEPSEAIAGQIYYNTKNKRAYVYTGSAWIAMDAKDASPTAISIVNTINNGDSLIDIDKIKDISTKLSASNIVDTINKGSENINAEKINGLANALGAEAIVEKINSGNNKINTSKIDGLDEKLKIETIIQALIASDEAIPTTKITGLDNALASKVTDSQAQQKANTALQEAKEYAKAEISKVIGGASEAYDTLKEIEEILKKSDSANKLINQAMKGKTSKFSQDIGNGRDTQILIRHNLKTQDVLVTLREKESPFKVVYADVEITDENTITLKFAKAPKINEYRAIIVG</sequence>
<organism evidence="1 2">
    <name type="scientific">Peptostreptococcus russellii</name>
    <dbReference type="NCBI Taxonomy" id="215200"/>
    <lineage>
        <taxon>Bacteria</taxon>
        <taxon>Bacillati</taxon>
        <taxon>Bacillota</taxon>
        <taxon>Clostridia</taxon>
        <taxon>Peptostreptococcales</taxon>
        <taxon>Peptostreptococcaceae</taxon>
        <taxon>Peptostreptococcus</taxon>
    </lineage>
</organism>
<gene>
    <name evidence="1" type="ORF">SAMN05216454_1199</name>
</gene>
<evidence type="ECO:0000313" key="2">
    <source>
        <dbReference type="Proteomes" id="UP000199512"/>
    </source>
</evidence>
<dbReference type="EMBL" id="FODF01000019">
    <property type="protein sequence ID" value="SEN85614.1"/>
    <property type="molecule type" value="Genomic_DNA"/>
</dbReference>
<accession>A0A1H8JXY6</accession>
<evidence type="ECO:0000313" key="1">
    <source>
        <dbReference type="EMBL" id="SEN85614.1"/>
    </source>
</evidence>
<dbReference type="OrthoDB" id="1747378at2"/>
<reference evidence="1 2" key="1">
    <citation type="submission" date="2016-10" db="EMBL/GenBank/DDBJ databases">
        <authorList>
            <person name="de Groot N.N."/>
        </authorList>
    </citation>
    <scope>NUCLEOTIDE SEQUENCE [LARGE SCALE GENOMIC DNA]</scope>
    <source>
        <strain evidence="1 2">Calf135</strain>
    </source>
</reference>